<dbReference type="EMBL" id="OX596105">
    <property type="protein sequence ID" value="CAN0147470.1"/>
    <property type="molecule type" value="Genomic_DNA"/>
</dbReference>
<name>A0AC59Z1G2_RANTA</name>
<accession>A0AC59Z1G2</accession>
<proteinExistence type="predicted"/>
<reference evidence="1" key="2">
    <citation type="submission" date="2025-03" db="EMBL/GenBank/DDBJ databases">
        <authorList>
            <consortium name="ELIXIR-Norway"/>
            <consortium name="Elixir Norway"/>
        </authorList>
    </citation>
    <scope>NUCLEOTIDE SEQUENCE</scope>
</reference>
<protein>
    <submittedName>
        <fullName evidence="1">Uncharacterized protein</fullName>
    </submittedName>
</protein>
<evidence type="ECO:0000313" key="2">
    <source>
        <dbReference type="Proteomes" id="UP001162501"/>
    </source>
</evidence>
<sequence length="257" mass="26950">MPLYFLKADPELKTRVQVMPDGSASRRARSGMGKLGRDTEARPECDLGTQSLPAGDSGMNLECPGDLTGPAEGQHTGRRLPRPTDQVPDPPVPPLLSSTRGENLAANPEERRGLTDGNYLPMAGCLPRCTGCLDVPGLPLETCPPPPPECPSEPSADVDTEPHGPSRKPAPPLPALPTLTRRLVLILRLPQAARGLAFFPEFLIPPSSSALWCSPVRGDGGVEEGGAEEGRDQASAPTSPGAEGPLPSAASSQKVRL</sequence>
<evidence type="ECO:0000313" key="1">
    <source>
        <dbReference type="EMBL" id="CAN0147470.1"/>
    </source>
</evidence>
<dbReference type="Proteomes" id="UP001162501">
    <property type="component" value="Chromosome 21"/>
</dbReference>
<gene>
    <name evidence="1" type="ORF">MRATA1EN22A_LOCUS12769</name>
</gene>
<organism evidence="1 2">
    <name type="scientific">Rangifer tarandus platyrhynchus</name>
    <name type="common">Svalbard reindeer</name>
    <dbReference type="NCBI Taxonomy" id="3082113"/>
    <lineage>
        <taxon>Eukaryota</taxon>
        <taxon>Metazoa</taxon>
        <taxon>Chordata</taxon>
        <taxon>Craniata</taxon>
        <taxon>Vertebrata</taxon>
        <taxon>Euteleostomi</taxon>
        <taxon>Mammalia</taxon>
        <taxon>Eutheria</taxon>
        <taxon>Laurasiatheria</taxon>
        <taxon>Artiodactyla</taxon>
        <taxon>Ruminantia</taxon>
        <taxon>Pecora</taxon>
        <taxon>Cervidae</taxon>
        <taxon>Odocoileinae</taxon>
        <taxon>Rangifer</taxon>
    </lineage>
</organism>
<reference evidence="1" key="1">
    <citation type="submission" date="2023-05" db="EMBL/GenBank/DDBJ databases">
        <authorList>
            <consortium name="ELIXIR-Norway"/>
        </authorList>
    </citation>
    <scope>NUCLEOTIDE SEQUENCE</scope>
</reference>